<dbReference type="GO" id="GO:0004721">
    <property type="term" value="F:phosphoprotein phosphatase activity"/>
    <property type="evidence" value="ECO:0007669"/>
    <property type="project" value="TreeGrafter"/>
</dbReference>
<keyword evidence="11" id="KW-0902">Two-component regulatory system</keyword>
<dbReference type="InterPro" id="IPR003661">
    <property type="entry name" value="HisK_dim/P_dom"/>
</dbReference>
<keyword evidence="6 13" id="KW-0812">Transmembrane</keyword>
<keyword evidence="5" id="KW-0808">Transferase</keyword>
<dbReference type="SMART" id="SM00387">
    <property type="entry name" value="HATPase_c"/>
    <property type="match status" value="1"/>
</dbReference>
<dbReference type="FunFam" id="3.30.565.10:FF:000013">
    <property type="entry name" value="Two-component sensor histidine kinase"/>
    <property type="match status" value="1"/>
</dbReference>
<proteinExistence type="predicted"/>
<evidence type="ECO:0000259" key="14">
    <source>
        <dbReference type="PROSITE" id="PS50109"/>
    </source>
</evidence>
<dbReference type="GO" id="GO:0005524">
    <property type="term" value="F:ATP binding"/>
    <property type="evidence" value="ECO:0007669"/>
    <property type="project" value="UniProtKB-KW"/>
</dbReference>
<evidence type="ECO:0000256" key="2">
    <source>
        <dbReference type="ARBA" id="ARBA00004370"/>
    </source>
</evidence>
<dbReference type="SMART" id="SM00388">
    <property type="entry name" value="HisKA"/>
    <property type="match status" value="1"/>
</dbReference>
<evidence type="ECO:0000256" key="8">
    <source>
        <dbReference type="ARBA" id="ARBA00022777"/>
    </source>
</evidence>
<dbReference type="SUPFAM" id="SSF47384">
    <property type="entry name" value="Homodimeric domain of signal transducing histidine kinase"/>
    <property type="match status" value="1"/>
</dbReference>
<evidence type="ECO:0000256" key="1">
    <source>
        <dbReference type="ARBA" id="ARBA00000085"/>
    </source>
</evidence>
<keyword evidence="9" id="KW-0067">ATP-binding</keyword>
<reference evidence="15" key="2">
    <citation type="journal article" date="2021" name="PeerJ">
        <title>Extensive microbial diversity within the chicken gut microbiome revealed by metagenomics and culture.</title>
        <authorList>
            <person name="Gilroy R."/>
            <person name="Ravi A."/>
            <person name="Getino M."/>
            <person name="Pursley I."/>
            <person name="Horton D.L."/>
            <person name="Alikhan N.F."/>
            <person name="Baker D."/>
            <person name="Gharbi K."/>
            <person name="Hall N."/>
            <person name="Watson M."/>
            <person name="Adriaenssens E.M."/>
            <person name="Foster-Nyarko E."/>
            <person name="Jarju S."/>
            <person name="Secka A."/>
            <person name="Antonio M."/>
            <person name="Oren A."/>
            <person name="Chaudhuri R.R."/>
            <person name="La Ragione R."/>
            <person name="Hildebrand F."/>
            <person name="Pallen M.J."/>
        </authorList>
    </citation>
    <scope>NUCLEOTIDE SEQUENCE</scope>
    <source>
        <strain evidence="15">ChiHcec3-11533</strain>
    </source>
</reference>
<dbReference type="CDD" id="cd00082">
    <property type="entry name" value="HisKA"/>
    <property type="match status" value="1"/>
</dbReference>
<gene>
    <name evidence="15" type="ORF">IAB02_02430</name>
</gene>
<dbReference type="PRINTS" id="PR00344">
    <property type="entry name" value="BCTRLSENSOR"/>
</dbReference>
<evidence type="ECO:0000256" key="12">
    <source>
        <dbReference type="ARBA" id="ARBA00023136"/>
    </source>
</evidence>
<dbReference type="InterPro" id="IPR004358">
    <property type="entry name" value="Sig_transdc_His_kin-like_C"/>
</dbReference>
<dbReference type="PANTHER" id="PTHR45453:SF1">
    <property type="entry name" value="PHOSPHATE REGULON SENSOR PROTEIN PHOR"/>
    <property type="match status" value="1"/>
</dbReference>
<evidence type="ECO:0000256" key="7">
    <source>
        <dbReference type="ARBA" id="ARBA00022741"/>
    </source>
</evidence>
<comment type="caution">
    <text evidence="15">The sequence shown here is derived from an EMBL/GenBank/DDBJ whole genome shotgun (WGS) entry which is preliminary data.</text>
</comment>
<dbReference type="Gene3D" id="1.10.287.130">
    <property type="match status" value="1"/>
</dbReference>
<organism evidence="15 16">
    <name type="scientific">Candidatus Pullichristensenella excrementigallinarum</name>
    <dbReference type="NCBI Taxonomy" id="2840907"/>
    <lineage>
        <taxon>Bacteria</taxon>
        <taxon>Bacillati</taxon>
        <taxon>Bacillota</taxon>
        <taxon>Clostridia</taxon>
        <taxon>Candidatus Pullichristensenella</taxon>
    </lineage>
</organism>
<dbReference type="GO" id="GO:0016036">
    <property type="term" value="P:cellular response to phosphate starvation"/>
    <property type="evidence" value="ECO:0007669"/>
    <property type="project" value="TreeGrafter"/>
</dbReference>
<name>A0A9D1LBH7_9FIRM</name>
<evidence type="ECO:0000256" key="13">
    <source>
        <dbReference type="SAM" id="Phobius"/>
    </source>
</evidence>
<evidence type="ECO:0000256" key="5">
    <source>
        <dbReference type="ARBA" id="ARBA00022679"/>
    </source>
</evidence>
<sequence length="339" mass="38045">MAGSLIRNILEGFFFYTGGAVNWGGIGTIWMIAGIGVPALIVLFCAISSSRAVRKAQNKNIWAIETFLRGLDAGQTPDSLPPEWFFLERSLISYKREAQLAGEQAKLEAQRKNDLVTYLAHDLRTPLASVLGYVSLLDEAPDLPLEQRRKYTKIALEKARRLEGLIDELFDVIRFNLQTMALRKEKIRLPFMLEQMADEFYPILLPADKHIRVEAEEGLRVEGDPDKLARVFNNILKNAAAYSDPGTEIVIRARREDKWICLEFENHGEKIPEEKLQVIFEKFYRLDSSRSSRTGGAGLGLAIARQIVEAHGGTIAVSSDASRTIFTVRLPAEEKPEAA</sequence>
<evidence type="ECO:0000256" key="11">
    <source>
        <dbReference type="ARBA" id="ARBA00023012"/>
    </source>
</evidence>
<evidence type="ECO:0000256" key="4">
    <source>
        <dbReference type="ARBA" id="ARBA00022553"/>
    </source>
</evidence>
<dbReference type="GO" id="GO:0000155">
    <property type="term" value="F:phosphorelay sensor kinase activity"/>
    <property type="evidence" value="ECO:0007669"/>
    <property type="project" value="InterPro"/>
</dbReference>
<comment type="catalytic activity">
    <reaction evidence="1">
        <text>ATP + protein L-histidine = ADP + protein N-phospho-L-histidine.</text>
        <dbReference type="EC" id="2.7.13.3"/>
    </reaction>
</comment>
<dbReference type="GO" id="GO:0005886">
    <property type="term" value="C:plasma membrane"/>
    <property type="evidence" value="ECO:0007669"/>
    <property type="project" value="TreeGrafter"/>
</dbReference>
<protein>
    <recommendedName>
        <fullName evidence="3">histidine kinase</fullName>
        <ecNumber evidence="3">2.7.13.3</ecNumber>
    </recommendedName>
</protein>
<evidence type="ECO:0000256" key="10">
    <source>
        <dbReference type="ARBA" id="ARBA00022989"/>
    </source>
</evidence>
<keyword evidence="12 13" id="KW-0472">Membrane</keyword>
<keyword evidence="10 13" id="KW-1133">Transmembrane helix</keyword>
<dbReference type="Proteomes" id="UP000824072">
    <property type="component" value="Unassembled WGS sequence"/>
</dbReference>
<dbReference type="SUPFAM" id="SSF55874">
    <property type="entry name" value="ATPase domain of HSP90 chaperone/DNA topoisomerase II/histidine kinase"/>
    <property type="match status" value="1"/>
</dbReference>
<keyword evidence="7" id="KW-0547">Nucleotide-binding</keyword>
<dbReference type="EC" id="2.7.13.3" evidence="3"/>
<dbReference type="PROSITE" id="PS50109">
    <property type="entry name" value="HIS_KIN"/>
    <property type="match status" value="1"/>
</dbReference>
<dbReference type="Gene3D" id="3.30.565.10">
    <property type="entry name" value="Histidine kinase-like ATPase, C-terminal domain"/>
    <property type="match status" value="1"/>
</dbReference>
<evidence type="ECO:0000256" key="6">
    <source>
        <dbReference type="ARBA" id="ARBA00022692"/>
    </source>
</evidence>
<dbReference type="PANTHER" id="PTHR45453">
    <property type="entry name" value="PHOSPHATE REGULON SENSOR PROTEIN PHOR"/>
    <property type="match status" value="1"/>
</dbReference>
<dbReference type="Pfam" id="PF00512">
    <property type="entry name" value="HisKA"/>
    <property type="match status" value="1"/>
</dbReference>
<dbReference type="InterPro" id="IPR036890">
    <property type="entry name" value="HATPase_C_sf"/>
</dbReference>
<dbReference type="InterPro" id="IPR036097">
    <property type="entry name" value="HisK_dim/P_sf"/>
</dbReference>
<feature type="transmembrane region" description="Helical" evidence="13">
    <location>
        <begin position="20"/>
        <end position="47"/>
    </location>
</feature>
<comment type="subcellular location">
    <subcellularLocation>
        <location evidence="2">Membrane</location>
    </subcellularLocation>
</comment>
<feature type="domain" description="Histidine kinase" evidence="14">
    <location>
        <begin position="118"/>
        <end position="334"/>
    </location>
</feature>
<dbReference type="AlphaFoldDB" id="A0A9D1LBH7"/>
<evidence type="ECO:0000256" key="9">
    <source>
        <dbReference type="ARBA" id="ARBA00022840"/>
    </source>
</evidence>
<dbReference type="InterPro" id="IPR003594">
    <property type="entry name" value="HATPase_dom"/>
</dbReference>
<evidence type="ECO:0000313" key="16">
    <source>
        <dbReference type="Proteomes" id="UP000824072"/>
    </source>
</evidence>
<reference evidence="15" key="1">
    <citation type="submission" date="2020-10" db="EMBL/GenBank/DDBJ databases">
        <authorList>
            <person name="Gilroy R."/>
        </authorList>
    </citation>
    <scope>NUCLEOTIDE SEQUENCE</scope>
    <source>
        <strain evidence="15">ChiHcec3-11533</strain>
    </source>
</reference>
<evidence type="ECO:0000313" key="15">
    <source>
        <dbReference type="EMBL" id="HIU33400.1"/>
    </source>
</evidence>
<dbReference type="EMBL" id="DVMU01000056">
    <property type="protein sequence ID" value="HIU33400.1"/>
    <property type="molecule type" value="Genomic_DNA"/>
</dbReference>
<dbReference type="InterPro" id="IPR050351">
    <property type="entry name" value="BphY/WalK/GraS-like"/>
</dbReference>
<keyword evidence="4" id="KW-0597">Phosphoprotein</keyword>
<dbReference type="Pfam" id="PF02518">
    <property type="entry name" value="HATPase_c"/>
    <property type="match status" value="1"/>
</dbReference>
<evidence type="ECO:0000256" key="3">
    <source>
        <dbReference type="ARBA" id="ARBA00012438"/>
    </source>
</evidence>
<dbReference type="InterPro" id="IPR005467">
    <property type="entry name" value="His_kinase_dom"/>
</dbReference>
<keyword evidence="8" id="KW-0418">Kinase</keyword>
<accession>A0A9D1LBH7</accession>